<accession>A0ABX7B9S1</accession>
<keyword evidence="3" id="KW-1185">Reference proteome</keyword>
<name>A0ABX7B9S1_9PROT</name>
<dbReference type="InterPro" id="IPR013813">
    <property type="entry name" value="Endoribo_LPSP/chorism_mut-like"/>
</dbReference>
<evidence type="ECO:0000313" key="3">
    <source>
        <dbReference type="Proteomes" id="UP000595197"/>
    </source>
</evidence>
<evidence type="ECO:0000313" key="2">
    <source>
        <dbReference type="EMBL" id="QQP91116.1"/>
    </source>
</evidence>
<protein>
    <submittedName>
        <fullName evidence="2">RidA family protein</fullName>
    </submittedName>
</protein>
<dbReference type="Gene3D" id="3.30.1330.40">
    <property type="entry name" value="RutC-like"/>
    <property type="match status" value="1"/>
</dbReference>
<sequence length="155" mass="15974">MAGIIAARLTELGIELPKVAAPAGAYVPYTLSGKILFVSGQIPMRDGSLTHKGKVGTDVSVEEGHACARVCALNILAQVAAACGGDLDKVARCLKLGGFVNCGPDFNDHPKVINGASELMLEVFGEAGKHARFAVGAPSLPLGCSVEVEAVFELK</sequence>
<dbReference type="PANTHER" id="PTHR43760">
    <property type="entry name" value="ENDORIBONUCLEASE-RELATED"/>
    <property type="match status" value="1"/>
</dbReference>
<organism evidence="2 3">
    <name type="scientific">Skermanella cutis</name>
    <dbReference type="NCBI Taxonomy" id="2775420"/>
    <lineage>
        <taxon>Bacteria</taxon>
        <taxon>Pseudomonadati</taxon>
        <taxon>Pseudomonadota</taxon>
        <taxon>Alphaproteobacteria</taxon>
        <taxon>Rhodospirillales</taxon>
        <taxon>Azospirillaceae</taxon>
        <taxon>Skermanella</taxon>
    </lineage>
</organism>
<dbReference type="RefSeq" id="WP_201078697.1">
    <property type="nucleotide sequence ID" value="NZ_CP067420.1"/>
</dbReference>
<dbReference type="CDD" id="cd02199">
    <property type="entry name" value="YjgF_YER057c_UK114_like_1"/>
    <property type="match status" value="1"/>
</dbReference>
<feature type="domain" description="Endoribonuclease L-PSP/chorismate mutase-like" evidence="1">
    <location>
        <begin position="7"/>
        <end position="146"/>
    </location>
</feature>
<proteinExistence type="predicted"/>
<reference evidence="2" key="1">
    <citation type="submission" date="2021-02" db="EMBL/GenBank/DDBJ databases">
        <title>Skermanella TT6 skin isolate.</title>
        <authorList>
            <person name="Lee K."/>
            <person name="Ganzorig M."/>
        </authorList>
    </citation>
    <scope>NUCLEOTIDE SEQUENCE</scope>
    <source>
        <strain evidence="2">TT6</strain>
    </source>
</reference>
<gene>
    <name evidence="2" type="ORF">IGS68_07870</name>
</gene>
<dbReference type="SUPFAM" id="SSF55298">
    <property type="entry name" value="YjgF-like"/>
    <property type="match status" value="1"/>
</dbReference>
<evidence type="ECO:0000259" key="1">
    <source>
        <dbReference type="Pfam" id="PF14588"/>
    </source>
</evidence>
<dbReference type="Proteomes" id="UP000595197">
    <property type="component" value="Chromosome"/>
</dbReference>
<dbReference type="InterPro" id="IPR035959">
    <property type="entry name" value="RutC-like_sf"/>
</dbReference>
<dbReference type="Pfam" id="PF14588">
    <property type="entry name" value="YjgF_endoribonc"/>
    <property type="match status" value="1"/>
</dbReference>
<dbReference type="EMBL" id="CP067420">
    <property type="protein sequence ID" value="QQP91116.1"/>
    <property type="molecule type" value="Genomic_DNA"/>
</dbReference>
<dbReference type="PANTHER" id="PTHR43760:SF1">
    <property type="entry name" value="ENDORIBONUCLEASE L-PSP_CHORISMATE MUTASE-LIKE DOMAIN-CONTAINING PROTEIN"/>
    <property type="match status" value="1"/>
</dbReference>